<dbReference type="EMBL" id="BJUU01000002">
    <property type="protein sequence ID" value="GEK79154.1"/>
    <property type="molecule type" value="Genomic_DNA"/>
</dbReference>
<dbReference type="InterPro" id="IPR036291">
    <property type="entry name" value="NAD(P)-bd_dom_sf"/>
</dbReference>
<dbReference type="PRINTS" id="PR00081">
    <property type="entry name" value="GDHRDH"/>
</dbReference>
<keyword evidence="4" id="KW-1185">Reference proteome</keyword>
<dbReference type="PANTHER" id="PTHR43639:SF1">
    <property type="entry name" value="SHORT-CHAIN DEHYDROGENASE_REDUCTASE FAMILY PROTEIN"/>
    <property type="match status" value="1"/>
</dbReference>
<evidence type="ECO:0000256" key="1">
    <source>
        <dbReference type="ARBA" id="ARBA00006484"/>
    </source>
</evidence>
<name>A0AA87UR49_9MICO</name>
<dbReference type="PRINTS" id="PR00080">
    <property type="entry name" value="SDRFAMILY"/>
</dbReference>
<evidence type="ECO:0000256" key="2">
    <source>
        <dbReference type="ARBA" id="ARBA00023002"/>
    </source>
</evidence>
<gene>
    <name evidence="3" type="ORF">ABA31_05050</name>
</gene>
<dbReference type="PANTHER" id="PTHR43639">
    <property type="entry name" value="OXIDOREDUCTASE, SHORT-CHAIN DEHYDROGENASE/REDUCTASE FAMILY (AFU_ORTHOLOGUE AFUA_5G02870)"/>
    <property type="match status" value="1"/>
</dbReference>
<dbReference type="Gene3D" id="3.40.50.720">
    <property type="entry name" value="NAD(P)-binding Rossmann-like Domain"/>
    <property type="match status" value="1"/>
</dbReference>
<dbReference type="SUPFAM" id="SSF51735">
    <property type="entry name" value="NAD(P)-binding Rossmann-fold domains"/>
    <property type="match status" value="1"/>
</dbReference>
<keyword evidence="2" id="KW-0560">Oxidoreductase</keyword>
<comment type="similarity">
    <text evidence="1">Belongs to the short-chain dehydrogenases/reductases (SDR) family.</text>
</comment>
<sequence>MDGSVSAPRGLVVPERPQLADRARGRLSGKVALVTGAGDPADSVPSIGHAIAVLLAHAGAAVAVVDVDAAAAQRTVDRITDLGGRAIAALADLRSRESVEAAVEQTASSFGALDVVVNAAAVLGDASTLDAGDDEILATLDVNLMGTIRVSRAALPRLGSRASIVHIGSLGAFRTFGKLDYEASKGALNAIVNTMAVEYGARGVRVNGVSPGQVWTPMGRRRLVTLGMSRAEIEAHRETRARGVPLQIEGSAWDVASAVLFLASDDAMWITGQNLLVDGGQSGVVGYLPTAGN</sequence>
<dbReference type="GO" id="GO:0016491">
    <property type="term" value="F:oxidoreductase activity"/>
    <property type="evidence" value="ECO:0007669"/>
    <property type="project" value="UniProtKB-KW"/>
</dbReference>
<dbReference type="RefSeq" id="WP_146792529.1">
    <property type="nucleotide sequence ID" value="NZ_BJUU01000002.1"/>
</dbReference>
<comment type="caution">
    <text evidence="3">The sequence shown here is derived from an EMBL/GenBank/DDBJ whole genome shotgun (WGS) entry which is preliminary data.</text>
</comment>
<dbReference type="Pfam" id="PF13561">
    <property type="entry name" value="adh_short_C2"/>
    <property type="match status" value="1"/>
</dbReference>
<evidence type="ECO:0000313" key="3">
    <source>
        <dbReference type="EMBL" id="GEK79154.1"/>
    </source>
</evidence>
<evidence type="ECO:0000313" key="4">
    <source>
        <dbReference type="Proteomes" id="UP000321749"/>
    </source>
</evidence>
<accession>A0AA87UR49</accession>
<dbReference type="AlphaFoldDB" id="A0AA87UR49"/>
<dbReference type="InterPro" id="IPR002347">
    <property type="entry name" value="SDR_fam"/>
</dbReference>
<protein>
    <submittedName>
        <fullName evidence="3">Dehydrogenase</fullName>
    </submittedName>
</protein>
<dbReference type="Proteomes" id="UP000321749">
    <property type="component" value="Unassembled WGS sequence"/>
</dbReference>
<reference evidence="3 4" key="1">
    <citation type="submission" date="2019-07" db="EMBL/GenBank/DDBJ databases">
        <title>Whole genome shotgun sequence of Agrococcus baldri NBRC 103055.</title>
        <authorList>
            <person name="Hosoyama A."/>
            <person name="Uohara A."/>
            <person name="Ohji S."/>
            <person name="Ichikawa N."/>
        </authorList>
    </citation>
    <scope>NUCLEOTIDE SEQUENCE [LARGE SCALE GENOMIC DNA]</scope>
    <source>
        <strain evidence="3 4">NBRC 103055</strain>
    </source>
</reference>
<dbReference type="CDD" id="cd05233">
    <property type="entry name" value="SDR_c"/>
    <property type="match status" value="1"/>
</dbReference>
<organism evidence="3 4">
    <name type="scientific">Agrococcus baldri</name>
    <dbReference type="NCBI Taxonomy" id="153730"/>
    <lineage>
        <taxon>Bacteria</taxon>
        <taxon>Bacillati</taxon>
        <taxon>Actinomycetota</taxon>
        <taxon>Actinomycetes</taxon>
        <taxon>Micrococcales</taxon>
        <taxon>Microbacteriaceae</taxon>
        <taxon>Agrococcus</taxon>
    </lineage>
</organism>
<dbReference type="FunFam" id="3.40.50.720:FF:000084">
    <property type="entry name" value="Short-chain dehydrogenase reductase"/>
    <property type="match status" value="1"/>
</dbReference>
<proteinExistence type="inferred from homology"/>